<feature type="domain" description="Glycosyl transferase family 1" evidence="4">
    <location>
        <begin position="181"/>
        <end position="345"/>
    </location>
</feature>
<dbReference type="Gene3D" id="3.40.50.2000">
    <property type="entry name" value="Glycogen Phosphorylase B"/>
    <property type="match status" value="2"/>
</dbReference>
<keyword evidence="2" id="KW-0328">Glycosyltransferase</keyword>
<accession>W5TH38</accession>
<keyword evidence="3 5" id="KW-0808">Transferase</keyword>
<evidence type="ECO:0000256" key="1">
    <source>
        <dbReference type="ARBA" id="ARBA00009481"/>
    </source>
</evidence>
<dbReference type="SUPFAM" id="SSF53756">
    <property type="entry name" value="UDP-Glycosyltransferase/glycogen phosphorylase"/>
    <property type="match status" value="1"/>
</dbReference>
<dbReference type="OrthoDB" id="8555507at2"/>
<keyword evidence="6" id="KW-1185">Reference proteome</keyword>
<evidence type="ECO:0000259" key="4">
    <source>
        <dbReference type="Pfam" id="PF00534"/>
    </source>
</evidence>
<gene>
    <name evidence="5" type="ORF">NONO_c35160</name>
</gene>
<dbReference type="Proteomes" id="UP000019150">
    <property type="component" value="Chromosome"/>
</dbReference>
<dbReference type="EMBL" id="CP006850">
    <property type="protein sequence ID" value="AHH18303.1"/>
    <property type="molecule type" value="Genomic_DNA"/>
</dbReference>
<dbReference type="PANTHER" id="PTHR12526">
    <property type="entry name" value="GLYCOSYLTRANSFERASE"/>
    <property type="match status" value="1"/>
</dbReference>
<reference evidence="5 6" key="1">
    <citation type="journal article" date="2014" name="Appl. Environ. Microbiol.">
        <title>Insights into the Microbial Degradation of Rubber and Gutta-Percha by Analysis of the Complete Genome of Nocardia nova SH22a.</title>
        <authorList>
            <person name="Luo Q."/>
            <person name="Hiessl S."/>
            <person name="Poehlein A."/>
            <person name="Daniel R."/>
            <person name="Steinbuchel A."/>
        </authorList>
    </citation>
    <scope>NUCLEOTIDE SEQUENCE [LARGE SCALE GENOMIC DNA]</scope>
    <source>
        <strain evidence="5">SH22a</strain>
    </source>
</reference>
<name>W5TH38_9NOCA</name>
<dbReference type="HOGENOM" id="CLU_583731_0_0_11"/>
<evidence type="ECO:0000256" key="3">
    <source>
        <dbReference type="ARBA" id="ARBA00022679"/>
    </source>
</evidence>
<dbReference type="PATRIC" id="fig|1415166.3.peg.3605"/>
<dbReference type="STRING" id="1415166.NONO_c35160"/>
<sequence>MEIVLTVSDQAWGGKQRYMQQVAAGLAQVGHAVSVVVEDGSAMLTACEAAGLRTVCVSAFGTDTPAVDALREVFQMSDPSIVCVTGRADAAAVVAARTAISESAALCLFRHSAFPLGTTEEVRDLFNNVDLVFATAREQRERQFEPLVAAGALRSDQVEVLTSGISEEFLRALHAADRVAMRTQLGIDQDQFAFLVLARLSWEKGVDRVIDAFARLKQAPDPARAVLLIAGEGPLEADLRSQAEHLDVADDVHFLGRHAEVAPLIVASDAVVLASTVPETGPLALKEAMAGGRPVIASAQGGIPEFVTDEQHGLLVVDDEDLLQAMRRSAEDPRQSDAMGAAGREALLGGHRMARRLEYLVQRLDLLALDRLDVDTVLAELAWDDIRLRDEADGGFIFVPRTSQIMELDAKTYSIVRGAFDADDPQSIVRSTTPTPQELARSLYQMGALVRQSSIPQRTTAARMEASA</sequence>
<protein>
    <submittedName>
        <fullName evidence="5">Putative glycosyl transferase, group 1</fullName>
    </submittedName>
</protein>
<comment type="similarity">
    <text evidence="1">Belongs to the glycosyltransferase group 1 family. Glycosyltransferase 4 subfamily.</text>
</comment>
<dbReference type="InterPro" id="IPR001296">
    <property type="entry name" value="Glyco_trans_1"/>
</dbReference>
<dbReference type="RefSeq" id="WP_025349740.1">
    <property type="nucleotide sequence ID" value="NZ_CP006850.1"/>
</dbReference>
<evidence type="ECO:0000313" key="5">
    <source>
        <dbReference type="EMBL" id="AHH18303.1"/>
    </source>
</evidence>
<evidence type="ECO:0000313" key="6">
    <source>
        <dbReference type="Proteomes" id="UP000019150"/>
    </source>
</evidence>
<dbReference type="PANTHER" id="PTHR12526:SF640">
    <property type="entry name" value="COLANIC ACID BIOSYNTHESIS GLYCOSYLTRANSFERASE WCAL-RELATED"/>
    <property type="match status" value="1"/>
</dbReference>
<dbReference type="AlphaFoldDB" id="W5TH38"/>
<organism evidence="5 6">
    <name type="scientific">Nocardia nova SH22a</name>
    <dbReference type="NCBI Taxonomy" id="1415166"/>
    <lineage>
        <taxon>Bacteria</taxon>
        <taxon>Bacillati</taxon>
        <taxon>Actinomycetota</taxon>
        <taxon>Actinomycetes</taxon>
        <taxon>Mycobacteriales</taxon>
        <taxon>Nocardiaceae</taxon>
        <taxon>Nocardia</taxon>
    </lineage>
</organism>
<dbReference type="eggNOG" id="COG0438">
    <property type="taxonomic scope" value="Bacteria"/>
</dbReference>
<dbReference type="CDD" id="cd03801">
    <property type="entry name" value="GT4_PimA-like"/>
    <property type="match status" value="1"/>
</dbReference>
<dbReference type="GO" id="GO:0016757">
    <property type="term" value="F:glycosyltransferase activity"/>
    <property type="evidence" value="ECO:0007669"/>
    <property type="project" value="UniProtKB-KW"/>
</dbReference>
<proteinExistence type="inferred from homology"/>
<evidence type="ECO:0000256" key="2">
    <source>
        <dbReference type="ARBA" id="ARBA00022676"/>
    </source>
</evidence>
<dbReference type="KEGG" id="nno:NONO_c35160"/>
<dbReference type="Pfam" id="PF00534">
    <property type="entry name" value="Glycos_transf_1"/>
    <property type="match status" value="1"/>
</dbReference>